<dbReference type="EMBL" id="SRHU01000005">
    <property type="protein sequence ID" value="TFZ43180.1"/>
    <property type="molecule type" value="Genomic_DNA"/>
</dbReference>
<proteinExistence type="predicted"/>
<dbReference type="GO" id="GO:0016020">
    <property type="term" value="C:membrane"/>
    <property type="evidence" value="ECO:0007669"/>
    <property type="project" value="InterPro"/>
</dbReference>
<feature type="transmembrane region" description="Helical" evidence="1">
    <location>
        <begin position="47"/>
        <end position="65"/>
    </location>
</feature>
<dbReference type="AlphaFoldDB" id="A0A4Z0DE82"/>
<keyword evidence="1" id="KW-0472">Membrane</keyword>
<dbReference type="Pfam" id="PF02325">
    <property type="entry name" value="CCB3_YggT"/>
    <property type="match status" value="1"/>
</dbReference>
<dbReference type="Proteomes" id="UP000296883">
    <property type="component" value="Chromosome"/>
</dbReference>
<dbReference type="EMBL" id="CP038865">
    <property type="protein sequence ID" value="QCA29611.1"/>
    <property type="molecule type" value="Genomic_DNA"/>
</dbReference>
<dbReference type="InterPro" id="IPR003425">
    <property type="entry name" value="CCB3/YggT"/>
</dbReference>
<dbReference type="Proteomes" id="UP000297725">
    <property type="component" value="Unassembled WGS sequence"/>
</dbReference>
<keyword evidence="1" id="KW-0812">Transmembrane</keyword>
<accession>A0A7Z1YBB0</accession>
<gene>
    <name evidence="3" type="ORF">E4031_00935</name>
    <name evidence="2" type="ORF">E4Z98_06510</name>
</gene>
<accession>A0A4Z0DE82</accession>
<dbReference type="OrthoDB" id="47652at2"/>
<reference evidence="2 4" key="2">
    <citation type="journal article" date="2020" name="Int. J. Syst. Evol. Microbiol.">
        <title>Vagococcus xieshaowenii sp. nov., isolated from snow finch (Montifringilla taczanowskii) cloacal content.</title>
        <authorList>
            <person name="Ge Y."/>
            <person name="Yang J."/>
            <person name="Lai X.H."/>
            <person name="Zhang G."/>
            <person name="Jin D."/>
            <person name="Lu S."/>
            <person name="Wang B."/>
            <person name="Huang Y."/>
            <person name="Huang Y."/>
            <person name="Ren Z."/>
            <person name="Zhang X."/>
            <person name="Xu J."/>
        </authorList>
    </citation>
    <scope>NUCLEOTIDE SEQUENCE [LARGE SCALE GENOMIC DNA]</scope>
    <source>
        <strain evidence="2">Personal::cf-49</strain>
        <strain evidence="4">personal::cf-49</strain>
    </source>
</reference>
<evidence type="ECO:0000313" key="3">
    <source>
        <dbReference type="EMBL" id="TFZ43180.1"/>
    </source>
</evidence>
<sequence>MVSIYTTCLVLYALISWFPGGYQSKFGQFLTKLCDPYLRFFDRFNLSFGGVSFNIVVAIFVLQIIERVLLRILLGY</sequence>
<evidence type="ECO:0000313" key="5">
    <source>
        <dbReference type="Proteomes" id="UP000297725"/>
    </source>
</evidence>
<reference evidence="3 5" key="1">
    <citation type="submission" date="2019-03" db="EMBL/GenBank/DDBJ databases">
        <title>Vagococcus sp. was isolated fron gut of Carduelis flavirostris.</title>
        <authorList>
            <person name="Ge Y."/>
        </authorList>
    </citation>
    <scope>NUCLEOTIDE SEQUENCE [LARGE SCALE GENOMIC DNA]</scope>
    <source>
        <strain evidence="3 5">CF-210</strain>
    </source>
</reference>
<evidence type="ECO:0000313" key="4">
    <source>
        <dbReference type="Proteomes" id="UP000296883"/>
    </source>
</evidence>
<name>A0A4Z0DE82_9ENTE</name>
<protein>
    <submittedName>
        <fullName evidence="2">YggT family protein</fullName>
    </submittedName>
</protein>
<dbReference type="KEGG" id="vac:E4Z98_06510"/>
<evidence type="ECO:0000256" key="1">
    <source>
        <dbReference type="SAM" id="Phobius"/>
    </source>
</evidence>
<evidence type="ECO:0000313" key="2">
    <source>
        <dbReference type="EMBL" id="QCA29611.1"/>
    </source>
</evidence>
<keyword evidence="1" id="KW-1133">Transmembrane helix</keyword>
<organism evidence="2 4">
    <name type="scientific">Vagococcus xieshaowenii</name>
    <dbReference type="NCBI Taxonomy" id="2562451"/>
    <lineage>
        <taxon>Bacteria</taxon>
        <taxon>Bacillati</taxon>
        <taxon>Bacillota</taxon>
        <taxon>Bacilli</taxon>
        <taxon>Lactobacillales</taxon>
        <taxon>Enterococcaceae</taxon>
        <taxon>Vagococcus</taxon>
    </lineage>
</organism>
<keyword evidence="4" id="KW-1185">Reference proteome</keyword>